<keyword evidence="12" id="KW-0472">Membrane</keyword>
<feature type="domain" description="2Fe-2S ferredoxin-type" evidence="17">
    <location>
        <begin position="1"/>
        <end position="78"/>
    </location>
</feature>
<dbReference type="InterPro" id="IPR017900">
    <property type="entry name" value="4Fe4S_Fe_S_CS"/>
</dbReference>
<comment type="cofactor">
    <cofactor evidence="13">
        <name>[2Fe-2S] cluster</name>
        <dbReference type="ChEBI" id="CHEBI:190135"/>
    </cofactor>
</comment>
<evidence type="ECO:0000259" key="17">
    <source>
        <dbReference type="PROSITE" id="PS51085"/>
    </source>
</evidence>
<dbReference type="PROSITE" id="PS00642">
    <property type="entry name" value="COMPLEX1_75K_2"/>
    <property type="match status" value="1"/>
</dbReference>
<dbReference type="Pfam" id="PF01568">
    <property type="entry name" value="Molydop_binding"/>
    <property type="match status" value="1"/>
</dbReference>
<evidence type="ECO:0000313" key="21">
    <source>
        <dbReference type="EMBL" id="KIE41208.1"/>
    </source>
</evidence>
<dbReference type="SUPFAM" id="SSF54292">
    <property type="entry name" value="2Fe-2S ferredoxin-like"/>
    <property type="match status" value="1"/>
</dbReference>
<dbReference type="Pfam" id="PF10588">
    <property type="entry name" value="NADH-G_4Fe-4S_3"/>
    <property type="match status" value="1"/>
</dbReference>
<comment type="cofactor">
    <cofactor evidence="1">
        <name>[4Fe-4S] cluster</name>
        <dbReference type="ChEBI" id="CHEBI:49883"/>
    </cofactor>
</comment>
<keyword evidence="4" id="KW-0004">4Fe-4S</keyword>
<comment type="subunit">
    <text evidence="14">Heterotetramer with 2 beta subunits.</text>
</comment>
<dbReference type="PANTHER" id="PTHR43105:SF9">
    <property type="entry name" value="NADPH-FE(3+) OXIDOREDUCTASE SUBUNIT ALPHA"/>
    <property type="match status" value="1"/>
</dbReference>
<dbReference type="InterPro" id="IPR017896">
    <property type="entry name" value="4Fe4S_Fe-S-bd"/>
</dbReference>
<dbReference type="PROSITE" id="PS00641">
    <property type="entry name" value="COMPLEX1_75K_1"/>
    <property type="match status" value="1"/>
</dbReference>
<dbReference type="Gene3D" id="3.40.50.740">
    <property type="match status" value="1"/>
</dbReference>
<evidence type="ECO:0000256" key="8">
    <source>
        <dbReference type="ARBA" id="ARBA00022737"/>
    </source>
</evidence>
<evidence type="ECO:0000256" key="5">
    <source>
        <dbReference type="ARBA" id="ARBA00022519"/>
    </source>
</evidence>
<evidence type="ECO:0000256" key="7">
    <source>
        <dbReference type="ARBA" id="ARBA00022723"/>
    </source>
</evidence>
<evidence type="ECO:0000256" key="12">
    <source>
        <dbReference type="ARBA" id="ARBA00023136"/>
    </source>
</evidence>
<dbReference type="RefSeq" id="WP_039642754.1">
    <property type="nucleotide sequence ID" value="NZ_JXBL01000001.1"/>
</dbReference>
<evidence type="ECO:0000256" key="3">
    <source>
        <dbReference type="ARBA" id="ARBA00022475"/>
    </source>
</evidence>
<dbReference type="Gene3D" id="3.40.228.10">
    <property type="entry name" value="Dimethylsulfoxide Reductase, domain 2"/>
    <property type="match status" value="1"/>
</dbReference>
<keyword evidence="10" id="KW-0408">Iron</keyword>
<keyword evidence="5" id="KW-0997">Cell inner membrane</keyword>
<evidence type="ECO:0000259" key="19">
    <source>
        <dbReference type="PROSITE" id="PS51669"/>
    </source>
</evidence>
<keyword evidence="9" id="KW-0560">Oxidoreductase</keyword>
<feature type="domain" description="4Fe-4S Mo/W bis-MGD-type" evidence="19">
    <location>
        <begin position="215"/>
        <end position="270"/>
    </location>
</feature>
<sequence length="844" mass="89240">MVSLTIDGKDITVAKETTILDAAALLGITIPTLCWLKKVSPTGACRVCAVEIEGVDRPMTACNTPVKDGIKVTTQSEKLSRIRQKIMELMLVNHPLDCPVCDAGGECDLQNACYGLGAAKQEYGAVLERHKIRYDWPLIESDPNRCILCEKCVKVDHEIVGCNAIRVVNRGEATIIDTVDGKPLNCEFCGNCVAACPTGTLISKPFKFRGRPWAFTVTPSVCALCAAGCQIEYHSRNGRVERVTSDDSTYNSGNLCINGRFGYSYINSPDRLVEPMVKGQKADWNTAMGTAAAALKQIATSHGADAVAGLGSARVTNEENYLFQKLMRSAVGTGNIDSEARLGYAATQKVLREMLGIVGASTTIDAIDRAAAVLVVGCDLNAEATGMEYRVIKAATKNNAKLVLAAMRDIKLKKFANSHLKYRPGNETLLINALTKAVLEEGLENKEFCSANISNLSDLTAALAGVSIADAAEAAGVTEADLRAAARLVGGKRGVAVIFGAELMRGGDTDAVKALVNLALVLGATTGDAGGLFPVYEKTNIRGLLDMGVAPDHFPGHQTDAATFEKAWGKKLPAAAGKDFWQIIEGIEQGSVKALYLLGCDPVASFPEGERIRKALEKLELLIVQDPFPGEAAKLAHVVFPSSVAAEKNGTFTTIDGRVQPLAKAVAPPGDAREDWDILTELYNRLTGESRVHSPAAVLDEVVALVPAYASVGRAGGTIAAQVRPSGLALAPVSAKAVAGSPTALLVGTILYHSGTTTTWSKNNLEIIPEGYIEIHPNDAAKLGIAEGGTVRLSAGTVKVQGAVKITPRVQPGLLFAPSHFRSMNVNALLSRDGGVVTVTVEKA</sequence>
<evidence type="ECO:0000256" key="1">
    <source>
        <dbReference type="ARBA" id="ARBA00001966"/>
    </source>
</evidence>
<dbReference type="FunFam" id="3.30.70.20:FF:000035">
    <property type="entry name" value="Iron hydrogenase 1"/>
    <property type="match status" value="1"/>
</dbReference>
<dbReference type="SUPFAM" id="SSF53706">
    <property type="entry name" value="Formate dehydrogenase/DMSO reductase, domains 1-3"/>
    <property type="match status" value="1"/>
</dbReference>
<proteinExistence type="predicted"/>
<evidence type="ECO:0000313" key="22">
    <source>
        <dbReference type="Proteomes" id="UP000031433"/>
    </source>
</evidence>
<comment type="caution">
    <text evidence="21">The sequence shown here is derived from an EMBL/GenBank/DDBJ whole genome shotgun (WGS) entry which is preliminary data.</text>
</comment>
<dbReference type="Gene3D" id="2.40.40.20">
    <property type="match status" value="1"/>
</dbReference>
<keyword evidence="3" id="KW-1003">Cell membrane</keyword>
<evidence type="ECO:0000259" key="20">
    <source>
        <dbReference type="PROSITE" id="PS51839"/>
    </source>
</evidence>
<gene>
    <name evidence="21" type="ORF">SE37_00450</name>
</gene>
<dbReference type="InterPro" id="IPR009010">
    <property type="entry name" value="Asp_de-COase-like_dom_sf"/>
</dbReference>
<dbReference type="Gene3D" id="3.10.20.740">
    <property type="match status" value="1"/>
</dbReference>
<dbReference type="PROSITE" id="PS51085">
    <property type="entry name" value="2FE2S_FER_2"/>
    <property type="match status" value="1"/>
</dbReference>
<dbReference type="Pfam" id="PF00384">
    <property type="entry name" value="Molybdopterin"/>
    <property type="match status" value="1"/>
</dbReference>
<organism evidence="21 22">
    <name type="scientific">Geobacter soli</name>
    <dbReference type="NCBI Taxonomy" id="1510391"/>
    <lineage>
        <taxon>Bacteria</taxon>
        <taxon>Pseudomonadati</taxon>
        <taxon>Thermodesulfobacteriota</taxon>
        <taxon>Desulfuromonadia</taxon>
        <taxon>Geobacterales</taxon>
        <taxon>Geobacteraceae</taxon>
        <taxon>Geobacter</taxon>
    </lineage>
</organism>
<dbReference type="GO" id="GO:0008137">
    <property type="term" value="F:NADH dehydrogenase (ubiquinone) activity"/>
    <property type="evidence" value="ECO:0007669"/>
    <property type="project" value="InterPro"/>
</dbReference>
<keyword evidence="6" id="KW-0001">2Fe-2S</keyword>
<reference evidence="21 22" key="1">
    <citation type="submission" date="2015-01" db="EMBL/GenBank/DDBJ databases">
        <title>Genome sequence of the anaerobic bacterium Geobacter soli GSS01, a dissimilatory Fe(III) reducer from soil.</title>
        <authorList>
            <person name="Yang G."/>
            <person name="Zhou S."/>
        </authorList>
    </citation>
    <scope>NUCLEOTIDE SEQUENCE [LARGE SCALE GENOMIC DNA]</scope>
    <source>
        <strain evidence="21 22">GSS01</strain>
    </source>
</reference>
<dbReference type="SUPFAM" id="SSF50692">
    <property type="entry name" value="ADC-like"/>
    <property type="match status" value="1"/>
</dbReference>
<evidence type="ECO:0000256" key="4">
    <source>
        <dbReference type="ARBA" id="ARBA00022485"/>
    </source>
</evidence>
<dbReference type="PANTHER" id="PTHR43105">
    <property type="entry name" value="RESPIRATORY NITRATE REDUCTASE"/>
    <property type="match status" value="1"/>
</dbReference>
<dbReference type="InterPro" id="IPR006657">
    <property type="entry name" value="MoPterin_dinucl-bd_dom"/>
</dbReference>
<evidence type="ECO:0000256" key="10">
    <source>
        <dbReference type="ARBA" id="ARBA00023004"/>
    </source>
</evidence>
<dbReference type="GO" id="GO:0051539">
    <property type="term" value="F:4 iron, 4 sulfur cluster binding"/>
    <property type="evidence" value="ECO:0007669"/>
    <property type="project" value="UniProtKB-KW"/>
</dbReference>
<protein>
    <recommendedName>
        <fullName evidence="15">NADPH-Fe(3+) oxidoreductase subunit alpha</fullName>
    </recommendedName>
    <alternativeName>
        <fullName evidence="16">Soluble Fe(3+) reductase alpha subunit</fullName>
    </alternativeName>
</protein>
<keyword evidence="8" id="KW-0677">Repeat</keyword>
<accession>A0A0C1TPD3</accession>
<dbReference type="InterPro" id="IPR036010">
    <property type="entry name" value="2Fe-2S_ferredoxin-like_sf"/>
</dbReference>
<keyword evidence="7" id="KW-0479">Metal-binding</keyword>
<evidence type="ECO:0000259" key="18">
    <source>
        <dbReference type="PROSITE" id="PS51379"/>
    </source>
</evidence>
<evidence type="ECO:0000256" key="14">
    <source>
        <dbReference type="ARBA" id="ARBA00064297"/>
    </source>
</evidence>
<evidence type="ECO:0000256" key="2">
    <source>
        <dbReference type="ARBA" id="ARBA00004417"/>
    </source>
</evidence>
<dbReference type="SMART" id="SM00926">
    <property type="entry name" value="Molybdop_Fe4S4"/>
    <property type="match status" value="1"/>
</dbReference>
<dbReference type="Gene3D" id="3.30.70.20">
    <property type="match status" value="1"/>
</dbReference>
<keyword evidence="11" id="KW-0411">Iron-sulfur</keyword>
<dbReference type="GO" id="GO:0046872">
    <property type="term" value="F:metal ion binding"/>
    <property type="evidence" value="ECO:0007669"/>
    <property type="project" value="UniProtKB-KW"/>
</dbReference>
<dbReference type="GO" id="GO:0043546">
    <property type="term" value="F:molybdopterin cofactor binding"/>
    <property type="evidence" value="ECO:0007669"/>
    <property type="project" value="InterPro"/>
</dbReference>
<dbReference type="Proteomes" id="UP000031433">
    <property type="component" value="Unassembled WGS sequence"/>
</dbReference>
<evidence type="ECO:0000256" key="11">
    <source>
        <dbReference type="ARBA" id="ARBA00023014"/>
    </source>
</evidence>
<dbReference type="SUPFAM" id="SSF54862">
    <property type="entry name" value="4Fe-4S ferredoxins"/>
    <property type="match status" value="1"/>
</dbReference>
<dbReference type="EMBL" id="JXBL01000001">
    <property type="protein sequence ID" value="KIE41208.1"/>
    <property type="molecule type" value="Genomic_DNA"/>
</dbReference>
<feature type="domain" description="4Fe-4S His(Cys)3-ligated-type" evidence="20">
    <location>
        <begin position="78"/>
        <end position="117"/>
    </location>
</feature>
<name>A0A0C1TPD3_9BACT</name>
<feature type="domain" description="4Fe-4S ferredoxin-type" evidence="18">
    <location>
        <begin position="172"/>
        <end position="206"/>
    </location>
</feature>
<dbReference type="InterPro" id="IPR054351">
    <property type="entry name" value="NADH_UbQ_OxRdtase_ferredoxin"/>
</dbReference>
<dbReference type="InterPro" id="IPR006656">
    <property type="entry name" value="Mopterin_OxRdtase"/>
</dbReference>
<dbReference type="GO" id="GO:0016491">
    <property type="term" value="F:oxidoreductase activity"/>
    <property type="evidence" value="ECO:0007669"/>
    <property type="project" value="UniProtKB-KW"/>
</dbReference>
<evidence type="ECO:0000256" key="6">
    <source>
        <dbReference type="ARBA" id="ARBA00022714"/>
    </source>
</evidence>
<dbReference type="InterPro" id="IPR050123">
    <property type="entry name" value="Prok_molybdopt-oxidoreductase"/>
</dbReference>
<keyword evidence="22" id="KW-1185">Reference proteome</keyword>
<dbReference type="SMART" id="SM00929">
    <property type="entry name" value="NADH-G_4Fe-4S_3"/>
    <property type="match status" value="1"/>
</dbReference>
<evidence type="ECO:0000256" key="15">
    <source>
        <dbReference type="ARBA" id="ARBA00067659"/>
    </source>
</evidence>
<dbReference type="GO" id="GO:0042773">
    <property type="term" value="P:ATP synthesis coupled electron transport"/>
    <property type="evidence" value="ECO:0007669"/>
    <property type="project" value="InterPro"/>
</dbReference>
<dbReference type="Pfam" id="PF22117">
    <property type="entry name" value="Fer4_Nqo3"/>
    <property type="match status" value="1"/>
</dbReference>
<dbReference type="Pfam" id="PF04879">
    <property type="entry name" value="Molybdop_Fe4S4"/>
    <property type="match status" value="1"/>
</dbReference>
<dbReference type="InterPro" id="IPR006963">
    <property type="entry name" value="Mopterin_OxRdtase_4Fe-4S_dom"/>
</dbReference>
<dbReference type="AlphaFoldDB" id="A0A0C1TPD3"/>
<comment type="subcellular location">
    <subcellularLocation>
        <location evidence="2">Cell inner membrane</location>
        <topology evidence="2">Peripheral membrane protein</topology>
    </subcellularLocation>
</comment>
<dbReference type="PROSITE" id="PS00198">
    <property type="entry name" value="4FE4S_FER_1"/>
    <property type="match status" value="1"/>
</dbReference>
<keyword evidence="21" id="KW-0830">Ubiquinone</keyword>
<dbReference type="Gene3D" id="2.20.25.90">
    <property type="entry name" value="ADC-like domains"/>
    <property type="match status" value="1"/>
</dbReference>
<evidence type="ECO:0000256" key="16">
    <source>
        <dbReference type="ARBA" id="ARBA00076894"/>
    </source>
</evidence>
<evidence type="ECO:0000256" key="9">
    <source>
        <dbReference type="ARBA" id="ARBA00023002"/>
    </source>
</evidence>
<dbReference type="GO" id="GO:0051537">
    <property type="term" value="F:2 iron, 2 sulfur cluster binding"/>
    <property type="evidence" value="ECO:0007669"/>
    <property type="project" value="UniProtKB-KW"/>
</dbReference>
<dbReference type="InterPro" id="IPR000283">
    <property type="entry name" value="NADH_UbQ_OxRdtase_75kDa_su_CS"/>
</dbReference>
<dbReference type="PROSITE" id="PS51839">
    <property type="entry name" value="4FE4S_HC3"/>
    <property type="match status" value="1"/>
</dbReference>
<dbReference type="GO" id="GO:0005886">
    <property type="term" value="C:plasma membrane"/>
    <property type="evidence" value="ECO:0007669"/>
    <property type="project" value="UniProtKB-SubCell"/>
</dbReference>
<dbReference type="InterPro" id="IPR019574">
    <property type="entry name" value="NADH_UbQ_OxRdtase_Gsu_4Fe4S-bd"/>
</dbReference>
<dbReference type="CDD" id="cd00207">
    <property type="entry name" value="fer2"/>
    <property type="match status" value="1"/>
</dbReference>
<dbReference type="PROSITE" id="PS51379">
    <property type="entry name" value="4FE4S_FER_2"/>
    <property type="match status" value="1"/>
</dbReference>
<dbReference type="PROSITE" id="PS51669">
    <property type="entry name" value="4FE4S_MOW_BIS_MGD"/>
    <property type="match status" value="1"/>
</dbReference>
<dbReference type="Pfam" id="PF13510">
    <property type="entry name" value="Fer2_4"/>
    <property type="match status" value="1"/>
</dbReference>
<dbReference type="InterPro" id="IPR001041">
    <property type="entry name" value="2Fe-2S_ferredoxin-type"/>
</dbReference>
<dbReference type="FunFam" id="3.10.20.740:FF:000005">
    <property type="entry name" value="NADH:ubiquinone oxidoreductase subunit"/>
    <property type="match status" value="1"/>
</dbReference>
<evidence type="ECO:0000256" key="13">
    <source>
        <dbReference type="ARBA" id="ARBA00034078"/>
    </source>
</evidence>